<dbReference type="Pfam" id="PF26345">
    <property type="entry name" value="ScoMcrA_N"/>
    <property type="match status" value="1"/>
</dbReference>
<evidence type="ECO:0000259" key="1">
    <source>
        <dbReference type="Pfam" id="PF26345"/>
    </source>
</evidence>
<evidence type="ECO:0000313" key="2">
    <source>
        <dbReference type="EMBL" id="VVQ01432.1"/>
    </source>
</evidence>
<protein>
    <recommendedName>
        <fullName evidence="1">ScoMcrA-like N-terminal head domain-containing protein</fullName>
    </recommendedName>
</protein>
<gene>
    <name evidence="2" type="ORF">PS938_02517</name>
</gene>
<sequence>MGSADVIEIGDQLLSRAVYFEDSLGRKIRPIFQRDDVTGIRSYRVYPVGNSKSTHVEVFDAAELAAYAGKGFAIRCRLPSGSSSNRSLHSKDIAGRLVVLLDLKYRTQLEEPPEKAKRLPAPLLRSVTAEYVWFAVQDLLAGVDVPGFGPSTDYDLIAEGGIRLPPKQVFGLAASRALGRAITSVDFSGGLGTVCFELLEEAGYEIVAKGDQPSSERLPEYADETLWVEGRQKLVVHLRKERAAGLARAKKSDFLKRHGKLFCELCLLDPMQTYGEHGAACIEVHHHETSLAEMQEGHITTLDQLKCLCANCHRVEHRRLRER</sequence>
<reference evidence="2 3" key="1">
    <citation type="submission" date="2019-09" db="EMBL/GenBank/DDBJ databases">
        <authorList>
            <person name="Chandra G."/>
            <person name="Truman W A."/>
        </authorList>
    </citation>
    <scope>NUCLEOTIDE SEQUENCE [LARGE SCALE GENOMIC DNA]</scope>
    <source>
        <strain evidence="2">PS938</strain>
    </source>
</reference>
<organism evidence="2 3">
    <name type="scientific">Pseudomonas fluorescens</name>
    <dbReference type="NCBI Taxonomy" id="294"/>
    <lineage>
        <taxon>Bacteria</taxon>
        <taxon>Pseudomonadati</taxon>
        <taxon>Pseudomonadota</taxon>
        <taxon>Gammaproteobacteria</taxon>
        <taxon>Pseudomonadales</taxon>
        <taxon>Pseudomonadaceae</taxon>
        <taxon>Pseudomonas</taxon>
    </lineage>
</organism>
<accession>A0A5E7TR38</accession>
<dbReference type="EMBL" id="CABVJE010000010">
    <property type="protein sequence ID" value="VVQ01432.1"/>
    <property type="molecule type" value="Genomic_DNA"/>
</dbReference>
<proteinExistence type="predicted"/>
<dbReference type="AlphaFoldDB" id="A0A5E7TR38"/>
<feature type="domain" description="ScoMcrA-like N-terminal head" evidence="1">
    <location>
        <begin position="145"/>
        <end position="207"/>
    </location>
</feature>
<dbReference type="Proteomes" id="UP000327191">
    <property type="component" value="Unassembled WGS sequence"/>
</dbReference>
<dbReference type="InterPro" id="IPR058807">
    <property type="entry name" value="ScoMcrA_N"/>
</dbReference>
<name>A0A5E7TR38_PSEFL</name>
<evidence type="ECO:0000313" key="3">
    <source>
        <dbReference type="Proteomes" id="UP000327191"/>
    </source>
</evidence>